<reference evidence="2" key="1">
    <citation type="submission" date="2023-03" db="EMBL/GenBank/DDBJ databases">
        <title>Massive genome expansion in bonnet fungi (Mycena s.s.) driven by repeated elements and novel gene families across ecological guilds.</title>
        <authorList>
            <consortium name="Lawrence Berkeley National Laboratory"/>
            <person name="Harder C.B."/>
            <person name="Miyauchi S."/>
            <person name="Viragh M."/>
            <person name="Kuo A."/>
            <person name="Thoen E."/>
            <person name="Andreopoulos B."/>
            <person name="Lu D."/>
            <person name="Skrede I."/>
            <person name="Drula E."/>
            <person name="Henrissat B."/>
            <person name="Morin E."/>
            <person name="Kohler A."/>
            <person name="Barry K."/>
            <person name="LaButti K."/>
            <person name="Morin E."/>
            <person name="Salamov A."/>
            <person name="Lipzen A."/>
            <person name="Mereny Z."/>
            <person name="Hegedus B."/>
            <person name="Baldrian P."/>
            <person name="Stursova M."/>
            <person name="Weitz H."/>
            <person name="Taylor A."/>
            <person name="Grigoriev I.V."/>
            <person name="Nagy L.G."/>
            <person name="Martin F."/>
            <person name="Kauserud H."/>
        </authorList>
    </citation>
    <scope>NUCLEOTIDE SEQUENCE</scope>
    <source>
        <strain evidence="2">CBHHK002</strain>
    </source>
</reference>
<keyword evidence="3" id="KW-1185">Reference proteome</keyword>
<name>A0AAD6Z454_9AGAR</name>
<evidence type="ECO:0000313" key="2">
    <source>
        <dbReference type="EMBL" id="KAJ7305608.1"/>
    </source>
</evidence>
<protein>
    <submittedName>
        <fullName evidence="2">Uncharacterized protein</fullName>
    </submittedName>
</protein>
<evidence type="ECO:0000256" key="1">
    <source>
        <dbReference type="SAM" id="MobiDB-lite"/>
    </source>
</evidence>
<accession>A0AAD6Z454</accession>
<dbReference type="Proteomes" id="UP001218218">
    <property type="component" value="Unassembled WGS sequence"/>
</dbReference>
<evidence type="ECO:0000313" key="3">
    <source>
        <dbReference type="Proteomes" id="UP001218218"/>
    </source>
</evidence>
<proteinExistence type="predicted"/>
<comment type="caution">
    <text evidence="2">The sequence shown here is derived from an EMBL/GenBank/DDBJ whole genome shotgun (WGS) entry which is preliminary data.</text>
</comment>
<sequence>MVLQGQLPAFPTRATPSSNRHCARISVVGQMNVDGRCVVHTCSVASALTQTIPPLHGAGQPTARVTTPLHARCRHRPRLVVSTRVPPFSTLLLHTPPPTPTRSPRQSVHDDPEAASTSCRSAVGACELMPRAVLCMPGRPYTMTPHAAALLALLFSTVIPAPAPTPTPTRSSLFSLFPSPQAPGTTTTIVVVSSSDAAQRSAAHSRLRSPVFQACCIATF</sequence>
<dbReference type="AlphaFoldDB" id="A0AAD6Z454"/>
<dbReference type="EMBL" id="JARIHO010000095">
    <property type="protein sequence ID" value="KAJ7305608.1"/>
    <property type="molecule type" value="Genomic_DNA"/>
</dbReference>
<gene>
    <name evidence="2" type="ORF">DFH08DRAFT_976172</name>
</gene>
<organism evidence="2 3">
    <name type="scientific">Mycena albidolilacea</name>
    <dbReference type="NCBI Taxonomy" id="1033008"/>
    <lineage>
        <taxon>Eukaryota</taxon>
        <taxon>Fungi</taxon>
        <taxon>Dikarya</taxon>
        <taxon>Basidiomycota</taxon>
        <taxon>Agaricomycotina</taxon>
        <taxon>Agaricomycetes</taxon>
        <taxon>Agaricomycetidae</taxon>
        <taxon>Agaricales</taxon>
        <taxon>Marasmiineae</taxon>
        <taxon>Mycenaceae</taxon>
        <taxon>Mycena</taxon>
    </lineage>
</organism>
<feature type="region of interest" description="Disordered" evidence="1">
    <location>
        <begin position="90"/>
        <end position="114"/>
    </location>
</feature>